<dbReference type="PANTHER" id="PTHR45780">
    <property type="entry name" value="ETHANOLAMINE-PHOSPHATE CYTIDYLYLTRANSFERASE"/>
    <property type="match status" value="1"/>
</dbReference>
<evidence type="ECO:0000256" key="6">
    <source>
        <dbReference type="ARBA" id="ARBA00023098"/>
    </source>
</evidence>
<dbReference type="GO" id="GO:0004306">
    <property type="term" value="F:ethanolamine-phosphate cytidylyltransferase activity"/>
    <property type="evidence" value="ECO:0007669"/>
    <property type="project" value="UniProtKB-EC"/>
</dbReference>
<name>A0A1G4IKH0_TRYEQ</name>
<evidence type="ECO:0000256" key="8">
    <source>
        <dbReference type="ARBA" id="ARBA00023264"/>
    </source>
</evidence>
<dbReference type="AlphaFoldDB" id="A0A1G4IKH0"/>
<evidence type="ECO:0000256" key="11">
    <source>
        <dbReference type="ARBA" id="ARBA00031473"/>
    </source>
</evidence>
<dbReference type="RefSeq" id="XP_067083499.1">
    <property type="nucleotide sequence ID" value="XM_067227398.1"/>
</dbReference>
<accession>A0A1G4IKH0</accession>
<feature type="domain" description="Cytidyltransferase-like" evidence="14">
    <location>
        <begin position="39"/>
        <end position="162"/>
    </location>
</feature>
<comment type="pathway">
    <text evidence="9">Phospholipid metabolism; phosphatidylethanolamine biosynthesis; phosphatidylethanolamine from ethanolamine: step 2/3.</text>
</comment>
<evidence type="ECO:0000256" key="7">
    <source>
        <dbReference type="ARBA" id="ARBA00023209"/>
    </source>
</evidence>
<comment type="catalytic activity">
    <reaction evidence="12">
        <text>phosphoethanolamine + CTP + H(+) = CDP-ethanolamine + diphosphate</text>
        <dbReference type="Rhea" id="RHEA:24592"/>
        <dbReference type="ChEBI" id="CHEBI:15378"/>
        <dbReference type="ChEBI" id="CHEBI:33019"/>
        <dbReference type="ChEBI" id="CHEBI:37563"/>
        <dbReference type="ChEBI" id="CHEBI:57876"/>
        <dbReference type="ChEBI" id="CHEBI:58190"/>
        <dbReference type="EC" id="2.7.7.14"/>
    </reaction>
    <physiologicalReaction direction="left-to-right" evidence="12">
        <dbReference type="Rhea" id="RHEA:24593"/>
    </physiologicalReaction>
</comment>
<evidence type="ECO:0000256" key="10">
    <source>
        <dbReference type="ARBA" id="ARBA00024221"/>
    </source>
</evidence>
<comment type="similarity">
    <text evidence="2">Belongs to the cytidylyltransferase family.</text>
</comment>
<dbReference type="CDD" id="cd02174">
    <property type="entry name" value="CCT"/>
    <property type="match status" value="1"/>
</dbReference>
<dbReference type="VEuPathDB" id="TriTrypDB:TEOVI_000605400"/>
<dbReference type="EMBL" id="CZPT02001986">
    <property type="protein sequence ID" value="SCU73080.1"/>
    <property type="molecule type" value="Genomic_DNA"/>
</dbReference>
<feature type="domain" description="Cytidyltransferase-like" evidence="14">
    <location>
        <begin position="218"/>
        <end position="347"/>
    </location>
</feature>
<dbReference type="PANTHER" id="PTHR45780:SF2">
    <property type="entry name" value="ETHANOLAMINE-PHOSPHATE CYTIDYLYLTRANSFERASE"/>
    <property type="match status" value="1"/>
</dbReference>
<keyword evidence="5 15" id="KW-0548">Nucleotidyltransferase</keyword>
<keyword evidence="8" id="KW-1208">Phospholipid metabolism</keyword>
<keyword evidence="3" id="KW-0444">Lipid biosynthesis</keyword>
<gene>
    <name evidence="15" type="ORF">TEOVI_000605400</name>
</gene>
<evidence type="ECO:0000256" key="3">
    <source>
        <dbReference type="ARBA" id="ARBA00022516"/>
    </source>
</evidence>
<dbReference type="InterPro" id="IPR044608">
    <property type="entry name" value="Ect1/PCYT2"/>
</dbReference>
<evidence type="ECO:0000313" key="16">
    <source>
        <dbReference type="Proteomes" id="UP000195570"/>
    </source>
</evidence>
<dbReference type="GeneID" id="92379993"/>
<evidence type="ECO:0000256" key="9">
    <source>
        <dbReference type="ARBA" id="ARBA00024191"/>
    </source>
</evidence>
<evidence type="ECO:0000256" key="12">
    <source>
        <dbReference type="ARBA" id="ARBA00050753"/>
    </source>
</evidence>
<evidence type="ECO:0000259" key="14">
    <source>
        <dbReference type="Pfam" id="PF01467"/>
    </source>
</evidence>
<dbReference type="EC" id="2.7.7.14" evidence="10"/>
<keyword evidence="7" id="KW-0594">Phospholipid biosynthesis</keyword>
<dbReference type="SUPFAM" id="SSF52374">
    <property type="entry name" value="Nucleotidylyl transferase"/>
    <property type="match status" value="2"/>
</dbReference>
<dbReference type="NCBIfam" id="TIGR00125">
    <property type="entry name" value="cyt_tran_rel"/>
    <property type="match status" value="2"/>
</dbReference>
<organism evidence="15 16">
    <name type="scientific">Trypanosoma equiperdum</name>
    <dbReference type="NCBI Taxonomy" id="5694"/>
    <lineage>
        <taxon>Eukaryota</taxon>
        <taxon>Discoba</taxon>
        <taxon>Euglenozoa</taxon>
        <taxon>Kinetoplastea</taxon>
        <taxon>Metakinetoplastina</taxon>
        <taxon>Trypanosomatida</taxon>
        <taxon>Trypanosomatidae</taxon>
        <taxon>Trypanosoma</taxon>
    </lineage>
</organism>
<dbReference type="Pfam" id="PF01467">
    <property type="entry name" value="CTP_transf_like"/>
    <property type="match status" value="2"/>
</dbReference>
<dbReference type="GO" id="GO:0006646">
    <property type="term" value="P:phosphatidylethanolamine biosynthetic process"/>
    <property type="evidence" value="ECO:0007669"/>
    <property type="project" value="UniProtKB-UniPathway"/>
</dbReference>
<dbReference type="CDD" id="cd02173">
    <property type="entry name" value="ECT"/>
    <property type="match status" value="1"/>
</dbReference>
<protein>
    <recommendedName>
        <fullName evidence="13">Ethanolamine-phosphate cytidylyltransferase</fullName>
        <ecNumber evidence="10">2.7.7.14</ecNumber>
    </recommendedName>
    <alternativeName>
        <fullName evidence="11">CTP:phosphoethanolamine cytidylyltransferase</fullName>
    </alternativeName>
</protein>
<keyword evidence="6" id="KW-0443">Lipid metabolism</keyword>
<proteinExistence type="inferred from homology"/>
<keyword evidence="16" id="KW-1185">Reference proteome</keyword>
<evidence type="ECO:0000256" key="5">
    <source>
        <dbReference type="ARBA" id="ARBA00022695"/>
    </source>
</evidence>
<comment type="pathway">
    <text evidence="1">Lipid metabolism.</text>
</comment>
<evidence type="ECO:0000256" key="13">
    <source>
        <dbReference type="ARBA" id="ARBA00071269"/>
    </source>
</evidence>
<dbReference type="InterPro" id="IPR041723">
    <property type="entry name" value="CCT"/>
</dbReference>
<reference evidence="15" key="1">
    <citation type="submission" date="2016-09" db="EMBL/GenBank/DDBJ databases">
        <authorList>
            <person name="Hebert L."/>
            <person name="Moumen B."/>
        </authorList>
    </citation>
    <scope>NUCLEOTIDE SEQUENCE [LARGE SCALE GENOMIC DNA]</scope>
    <source>
        <strain evidence="15">OVI</strain>
    </source>
</reference>
<evidence type="ECO:0000313" key="15">
    <source>
        <dbReference type="EMBL" id="SCU73080.1"/>
    </source>
</evidence>
<dbReference type="InterPro" id="IPR014729">
    <property type="entry name" value="Rossmann-like_a/b/a_fold"/>
</dbReference>
<comment type="caution">
    <text evidence="15">The sequence shown here is derived from an EMBL/GenBank/DDBJ whole genome shotgun (WGS) entry which is preliminary data.</text>
</comment>
<dbReference type="Proteomes" id="UP000195570">
    <property type="component" value="Unassembled WGS sequence"/>
</dbReference>
<evidence type="ECO:0000256" key="4">
    <source>
        <dbReference type="ARBA" id="ARBA00022679"/>
    </source>
</evidence>
<evidence type="ECO:0000256" key="2">
    <source>
        <dbReference type="ARBA" id="ARBA00010101"/>
    </source>
</evidence>
<dbReference type="GO" id="GO:0005737">
    <property type="term" value="C:cytoplasm"/>
    <property type="evidence" value="ECO:0007669"/>
    <property type="project" value="TreeGrafter"/>
</dbReference>
<keyword evidence="4 15" id="KW-0808">Transferase</keyword>
<dbReference type="InterPro" id="IPR004821">
    <property type="entry name" value="Cyt_trans-like"/>
</dbReference>
<dbReference type="Gene3D" id="3.40.50.620">
    <property type="entry name" value="HUPs"/>
    <property type="match status" value="2"/>
</dbReference>
<dbReference type="FunFam" id="3.40.50.620:FF:000249">
    <property type="entry name" value="Ethanolamine-phosphate cytidylyltransferase"/>
    <property type="match status" value="1"/>
</dbReference>
<evidence type="ECO:0000256" key="1">
    <source>
        <dbReference type="ARBA" id="ARBA00005189"/>
    </source>
</evidence>
<dbReference type="UniPathway" id="UPA00558">
    <property type="reaction ID" value="UER00742"/>
</dbReference>
<sequence length="384" mass="43425">MKRSVSKVWLNEDTPNDPYPLYAPSPLPPKRPGTIRVWVDGCFDMLHFGHANALRQARSMGDELFVGCHTDEEIIRHKGPPSMRQEERYEALRACKWVDAVIEGYPYVTRVEDMKRFEVDFVVHGDDISVDLNGRNSYQAIIDAGMFKAVRRTECISTTDLVGRMLLCVPSELLSDADKKLLDSEVARKRGPHYLTTSRKIAQFSNKLAPPVGATVVYVDGAFDLFHAGHIRFLQKARALGDYLIVGIHDDQLVRESKGEHFPIMSLNERALGVLSCRYVDDVVFGAPRGVTQEMIKILDIKIVACGTSSETRNCKGAFDVYEVPKSLNLFKVVESGSDLSTDMIVERVVKNHVVLLERQFLKHMKDSEAELRKPDVYRNVREV</sequence>